<organism evidence="2 3">
    <name type="scientific">Marinobacter litoralis</name>
    <dbReference type="NCBI Taxonomy" id="187981"/>
    <lineage>
        <taxon>Bacteria</taxon>
        <taxon>Pseudomonadati</taxon>
        <taxon>Pseudomonadota</taxon>
        <taxon>Gammaproteobacteria</taxon>
        <taxon>Pseudomonadales</taxon>
        <taxon>Marinobacteraceae</taxon>
        <taxon>Marinobacter</taxon>
    </lineage>
</organism>
<keyword evidence="1" id="KW-1133">Transmembrane helix</keyword>
<comment type="caution">
    <text evidence="2">The sequence shown here is derived from an EMBL/GenBank/DDBJ whole genome shotgun (WGS) entry which is preliminary data.</text>
</comment>
<sequence>MSVRKTTFVSMSKRILPHNEAGTLLVAIISSLFGRALVNGFNDSS</sequence>
<evidence type="ECO:0000313" key="2">
    <source>
        <dbReference type="EMBL" id="RMJ06388.1"/>
    </source>
</evidence>
<keyword evidence="1" id="KW-0472">Membrane</keyword>
<reference evidence="2 3" key="1">
    <citation type="submission" date="2018-08" db="EMBL/GenBank/DDBJ databases">
        <title>Whole Genome Sequence of the Moderate Halophilic Marine Bacterium Marinobacter litoralis Sw-45.</title>
        <authorList>
            <person name="Musa H."/>
        </authorList>
    </citation>
    <scope>NUCLEOTIDE SEQUENCE [LARGE SCALE GENOMIC DNA]</scope>
    <source>
        <strain evidence="2 3">Sw-45</strain>
    </source>
</reference>
<feature type="transmembrane region" description="Helical" evidence="1">
    <location>
        <begin position="21"/>
        <end position="38"/>
    </location>
</feature>
<gene>
    <name evidence="2" type="ORF">DOQ08_01075</name>
</gene>
<dbReference type="Proteomes" id="UP000265903">
    <property type="component" value="Unassembled WGS sequence"/>
</dbReference>
<evidence type="ECO:0000313" key="3">
    <source>
        <dbReference type="Proteomes" id="UP000265903"/>
    </source>
</evidence>
<protein>
    <submittedName>
        <fullName evidence="2">Uncharacterized protein</fullName>
    </submittedName>
</protein>
<keyword evidence="1" id="KW-0812">Transmembrane</keyword>
<keyword evidence="3" id="KW-1185">Reference proteome</keyword>
<accession>A0A3M2RM64</accession>
<dbReference type="EMBL" id="QMDL01000001">
    <property type="protein sequence ID" value="RMJ06388.1"/>
    <property type="molecule type" value="Genomic_DNA"/>
</dbReference>
<name>A0A3M2RM64_9GAMM</name>
<dbReference type="AlphaFoldDB" id="A0A3M2RM64"/>
<evidence type="ECO:0000256" key="1">
    <source>
        <dbReference type="SAM" id="Phobius"/>
    </source>
</evidence>
<proteinExistence type="predicted"/>